<dbReference type="CDD" id="cd01949">
    <property type="entry name" value="GGDEF"/>
    <property type="match status" value="1"/>
</dbReference>
<keyword evidence="2" id="KW-0472">Membrane</keyword>
<dbReference type="PANTHER" id="PTHR46663:SF2">
    <property type="entry name" value="GGDEF DOMAIN-CONTAINING PROTEIN"/>
    <property type="match status" value="1"/>
</dbReference>
<protein>
    <recommendedName>
        <fullName evidence="3">GGDEF domain-containing protein</fullName>
    </recommendedName>
</protein>
<dbReference type="InterPro" id="IPR043128">
    <property type="entry name" value="Rev_trsase/Diguanyl_cyclase"/>
</dbReference>
<dbReference type="Gene3D" id="3.30.70.270">
    <property type="match status" value="1"/>
</dbReference>
<dbReference type="NCBIfam" id="TIGR00254">
    <property type="entry name" value="GGDEF"/>
    <property type="match status" value="1"/>
</dbReference>
<evidence type="ECO:0000256" key="2">
    <source>
        <dbReference type="SAM" id="Phobius"/>
    </source>
</evidence>
<reference evidence="4" key="1">
    <citation type="submission" date="2021-01" db="EMBL/GenBank/DDBJ databases">
        <title>Whole genome shotgun sequence of Actinoplanes rishiriensis NBRC 108556.</title>
        <authorList>
            <person name="Komaki H."/>
            <person name="Tamura T."/>
        </authorList>
    </citation>
    <scope>NUCLEOTIDE SEQUENCE</scope>
    <source>
        <strain evidence="4">NBRC 108556</strain>
    </source>
</reference>
<feature type="region of interest" description="Disordered" evidence="1">
    <location>
        <begin position="504"/>
        <end position="528"/>
    </location>
</feature>
<organism evidence="4 5">
    <name type="scientific">Paractinoplanes rishiriensis</name>
    <dbReference type="NCBI Taxonomy" id="1050105"/>
    <lineage>
        <taxon>Bacteria</taxon>
        <taxon>Bacillati</taxon>
        <taxon>Actinomycetota</taxon>
        <taxon>Actinomycetes</taxon>
        <taxon>Micromonosporales</taxon>
        <taxon>Micromonosporaceae</taxon>
        <taxon>Paractinoplanes</taxon>
    </lineage>
</organism>
<dbReference type="PANTHER" id="PTHR46663">
    <property type="entry name" value="DIGUANYLATE CYCLASE DGCT-RELATED"/>
    <property type="match status" value="1"/>
</dbReference>
<dbReference type="EMBL" id="BOMV01000057">
    <property type="protein sequence ID" value="GIE97471.1"/>
    <property type="molecule type" value="Genomic_DNA"/>
</dbReference>
<dbReference type="InterPro" id="IPR000160">
    <property type="entry name" value="GGDEF_dom"/>
</dbReference>
<feature type="transmembrane region" description="Helical" evidence="2">
    <location>
        <begin position="187"/>
        <end position="209"/>
    </location>
</feature>
<name>A0A919JYB6_9ACTN</name>
<keyword evidence="2" id="KW-0812">Transmembrane</keyword>
<feature type="transmembrane region" description="Helical" evidence="2">
    <location>
        <begin position="86"/>
        <end position="108"/>
    </location>
</feature>
<feature type="transmembrane region" description="Helical" evidence="2">
    <location>
        <begin position="25"/>
        <end position="47"/>
    </location>
</feature>
<keyword evidence="5" id="KW-1185">Reference proteome</keyword>
<gene>
    <name evidence="4" type="ORF">Ari01nite_49360</name>
</gene>
<feature type="transmembrane region" description="Helical" evidence="2">
    <location>
        <begin position="221"/>
        <end position="239"/>
    </location>
</feature>
<accession>A0A919JYB6</accession>
<feature type="transmembrane region" description="Helical" evidence="2">
    <location>
        <begin position="53"/>
        <end position="74"/>
    </location>
</feature>
<keyword evidence="2" id="KW-1133">Transmembrane helix</keyword>
<evidence type="ECO:0000313" key="5">
    <source>
        <dbReference type="Proteomes" id="UP000636960"/>
    </source>
</evidence>
<feature type="transmembrane region" description="Helical" evidence="2">
    <location>
        <begin position="286"/>
        <end position="308"/>
    </location>
</feature>
<feature type="compositionally biased region" description="Basic and acidic residues" evidence="1">
    <location>
        <begin position="504"/>
        <end position="518"/>
    </location>
</feature>
<evidence type="ECO:0000256" key="1">
    <source>
        <dbReference type="SAM" id="MobiDB-lite"/>
    </source>
</evidence>
<feature type="transmembrane region" description="Helical" evidence="2">
    <location>
        <begin position="120"/>
        <end position="142"/>
    </location>
</feature>
<sequence length="528" mass="56700">MAELADVVDERRSGRWRREPGGDSGLLRLSFGVLGLGAFWFVLNLITPVGPPGLLWLCGPLAALVVAVNFWQVSRIVALPVPTRRFWRHIAVAAMLVAAGKTVQALGIFRQPGSNGVDNIPAYLVLSSLAMSVVIFALFRLPIAARTRSERLRFMLDSATVTTGAGIFIWHFDTRLSLAANDARALLIRGLLMVLALVVVLAVAKTMLVGREFVDRSALRWLALAIFVGATGTLLRPLIPVDRSFLEVTQVTVPVIMCLGGWAAHRQRAAAVGGATTTEGDRRRSYSLLPYGAVAAVDALLVVLALVGDHSDQIAVVMGAVFLTALVMARQVLVLRENSRLLTRLDHSATHDALTGLPNRALLEKRLERSLAAADDRLVTVALIDLDDFKEINDTLGHDAGDQMLIEFARRLAGCVRDGDTVARLGGDEFVAVLDGADRAEADRVAGRMVAALRPATTIDGHDVPLRASIGLATGRAGDDAAVLRRRADVAMYLAKEVDGTAYLHHEKNKTGESRRPEPAGSGGGRGR</sequence>
<proteinExistence type="predicted"/>
<feature type="transmembrane region" description="Helical" evidence="2">
    <location>
        <begin position="314"/>
        <end position="335"/>
    </location>
</feature>
<comment type="caution">
    <text evidence="4">The sequence shown here is derived from an EMBL/GenBank/DDBJ whole genome shotgun (WGS) entry which is preliminary data.</text>
</comment>
<dbReference type="RefSeq" id="WP_239163028.1">
    <property type="nucleotide sequence ID" value="NZ_BOMV01000057.1"/>
</dbReference>
<dbReference type="PROSITE" id="PS50887">
    <property type="entry name" value="GGDEF"/>
    <property type="match status" value="1"/>
</dbReference>
<dbReference type="Pfam" id="PF00990">
    <property type="entry name" value="GGDEF"/>
    <property type="match status" value="1"/>
</dbReference>
<dbReference type="SUPFAM" id="SSF55073">
    <property type="entry name" value="Nucleotide cyclase"/>
    <property type="match status" value="1"/>
</dbReference>
<dbReference type="InterPro" id="IPR029787">
    <property type="entry name" value="Nucleotide_cyclase"/>
</dbReference>
<evidence type="ECO:0000313" key="4">
    <source>
        <dbReference type="EMBL" id="GIE97471.1"/>
    </source>
</evidence>
<feature type="transmembrane region" description="Helical" evidence="2">
    <location>
        <begin position="245"/>
        <end position="265"/>
    </location>
</feature>
<dbReference type="SMART" id="SM00267">
    <property type="entry name" value="GGDEF"/>
    <property type="match status" value="1"/>
</dbReference>
<feature type="domain" description="GGDEF" evidence="3">
    <location>
        <begin position="377"/>
        <end position="508"/>
    </location>
</feature>
<feature type="transmembrane region" description="Helical" evidence="2">
    <location>
        <begin position="154"/>
        <end position="172"/>
    </location>
</feature>
<dbReference type="Proteomes" id="UP000636960">
    <property type="component" value="Unassembled WGS sequence"/>
</dbReference>
<dbReference type="InterPro" id="IPR052163">
    <property type="entry name" value="DGC-Regulatory_Protein"/>
</dbReference>
<dbReference type="AlphaFoldDB" id="A0A919JYB6"/>
<evidence type="ECO:0000259" key="3">
    <source>
        <dbReference type="PROSITE" id="PS50887"/>
    </source>
</evidence>